<feature type="region of interest" description="Disordered" evidence="1">
    <location>
        <begin position="1"/>
        <end position="36"/>
    </location>
</feature>
<gene>
    <name evidence="2" type="ORF">C1I98_06310</name>
</gene>
<organism evidence="2 3">
    <name type="scientific">Spongiactinospora gelatinilytica</name>
    <dbReference type="NCBI Taxonomy" id="2666298"/>
    <lineage>
        <taxon>Bacteria</taxon>
        <taxon>Bacillati</taxon>
        <taxon>Actinomycetota</taxon>
        <taxon>Actinomycetes</taxon>
        <taxon>Streptosporangiales</taxon>
        <taxon>Streptosporangiaceae</taxon>
        <taxon>Spongiactinospora</taxon>
    </lineage>
</organism>
<feature type="compositionally biased region" description="Polar residues" evidence="1">
    <location>
        <begin position="18"/>
        <end position="29"/>
    </location>
</feature>
<dbReference type="Proteomes" id="UP000248544">
    <property type="component" value="Unassembled WGS sequence"/>
</dbReference>
<sequence length="481" mass="52936">MKRKRTLSDRTKAVHHTPATSHPGTSEHLNANKRLRPAGDFVPRVTAREGTITHMMFSRTPSPFGKEMGDHTTAWASVVDALHASLHGKTVKDSVEKLRERQRHAEAWKSDDNSTGKKLWEILHPSSASPSHDLRRREDLLDESSRKVGQLLDQAEHALNNSEPPDKAAELLADAIDQHLTYDNALPYATVLAKSQTGSKGSGEGTARTAILEVERNPDAPLSDTEIRETRDNLWKLFSMEAAVREAGVEHVVAPEQTERFVADIGKAKKLSKDVSAFIDKLLDPNGGRDERLAFIAKADSITEEAGDLAARDPGYQEFHDMTAEIIQTVRALQGLAATGKAMKPKPLNEYKEALDGRSGALDDLKKSLDVTPEQAREKSALILAHLLYRHQMTVATAYPNAVAKSNFLTTDAAEAAAIRLREYLSPDKGEEDEDKQDKEEEDPIDQLVNRVKALHASFQPRPEVGDDSGWAATAGTRQPG</sequence>
<evidence type="ECO:0000256" key="1">
    <source>
        <dbReference type="SAM" id="MobiDB-lite"/>
    </source>
</evidence>
<reference evidence="2 3" key="1">
    <citation type="submission" date="2018-01" db="EMBL/GenBank/DDBJ databases">
        <title>Draft genome sequence of Sphaerisporangium sp. 7K107.</title>
        <authorList>
            <person name="Sahin N."/>
            <person name="Saygin H."/>
            <person name="Ay H."/>
        </authorList>
    </citation>
    <scope>NUCLEOTIDE SEQUENCE [LARGE SCALE GENOMIC DNA]</scope>
    <source>
        <strain evidence="2 3">7K107</strain>
    </source>
</reference>
<name>A0A2W2HR59_9ACTN</name>
<accession>A0A2W2HR59</accession>
<keyword evidence="3" id="KW-1185">Reference proteome</keyword>
<evidence type="ECO:0000313" key="2">
    <source>
        <dbReference type="EMBL" id="PZG53040.1"/>
    </source>
</evidence>
<feature type="compositionally biased region" description="Basic and acidic residues" evidence="1">
    <location>
        <begin position="1"/>
        <end position="12"/>
    </location>
</feature>
<feature type="region of interest" description="Disordered" evidence="1">
    <location>
        <begin position="424"/>
        <end position="481"/>
    </location>
</feature>
<dbReference type="AlphaFoldDB" id="A0A2W2HR59"/>
<protein>
    <submittedName>
        <fullName evidence="2">Uncharacterized protein</fullName>
    </submittedName>
</protein>
<comment type="caution">
    <text evidence="2">The sequence shown here is derived from an EMBL/GenBank/DDBJ whole genome shotgun (WGS) entry which is preliminary data.</text>
</comment>
<proteinExistence type="predicted"/>
<dbReference type="EMBL" id="POUA01000029">
    <property type="protein sequence ID" value="PZG53040.1"/>
    <property type="molecule type" value="Genomic_DNA"/>
</dbReference>
<evidence type="ECO:0000313" key="3">
    <source>
        <dbReference type="Proteomes" id="UP000248544"/>
    </source>
</evidence>
<feature type="compositionally biased region" description="Acidic residues" evidence="1">
    <location>
        <begin position="430"/>
        <end position="445"/>
    </location>
</feature>